<dbReference type="AlphaFoldDB" id="A0A1F4V1R8"/>
<proteinExistence type="predicted"/>
<comment type="caution">
    <text evidence="1">The sequence shown here is derived from an EMBL/GenBank/DDBJ whole genome shotgun (WGS) entry which is preliminary data.</text>
</comment>
<dbReference type="EMBL" id="MEVH01000030">
    <property type="protein sequence ID" value="OGC51127.1"/>
    <property type="molecule type" value="Genomic_DNA"/>
</dbReference>
<dbReference type="InterPro" id="IPR014942">
    <property type="entry name" value="AbiEii"/>
</dbReference>
<sequence>MILPKAEDARHKVQMYRLLRAILEDSFLSSRLMFKGGTYAALRGVLDRFSIDLDFDLPDKSVKQESRTKLHSMFKQLRLGIKDESKEYLQFFLKYDAPEKVRNTLKLEINDKVTKFDRYEKVYLPEISMYCNGHTLDTMFAYKLIAAKARYDKTGNIAGRDFYDIHKFFVDGLPINTKTIQAATGKKYEVYLGELSDFIDEKLADKLLMEDLNLLLPKQKMDDFIKAAKPELKMFLSKY</sequence>
<dbReference type="Proteomes" id="UP000178771">
    <property type="component" value="Unassembled WGS sequence"/>
</dbReference>
<dbReference type="Pfam" id="PF08843">
    <property type="entry name" value="AbiEii"/>
    <property type="match status" value="1"/>
</dbReference>
<organism evidence="1 2">
    <name type="scientific">candidate division WWE3 bacterium RIFCSPLOWO2_01_FULL_39_13</name>
    <dbReference type="NCBI Taxonomy" id="1802624"/>
    <lineage>
        <taxon>Bacteria</taxon>
        <taxon>Katanobacteria</taxon>
    </lineage>
</organism>
<reference evidence="1 2" key="1">
    <citation type="journal article" date="2016" name="Nat. Commun.">
        <title>Thousands of microbial genomes shed light on interconnected biogeochemical processes in an aquifer system.</title>
        <authorList>
            <person name="Anantharaman K."/>
            <person name="Brown C.T."/>
            <person name="Hug L.A."/>
            <person name="Sharon I."/>
            <person name="Castelle C.J."/>
            <person name="Probst A.J."/>
            <person name="Thomas B.C."/>
            <person name="Singh A."/>
            <person name="Wilkins M.J."/>
            <person name="Karaoz U."/>
            <person name="Brodie E.L."/>
            <person name="Williams K.H."/>
            <person name="Hubbard S.S."/>
            <person name="Banfield J.F."/>
        </authorList>
    </citation>
    <scope>NUCLEOTIDE SEQUENCE [LARGE SCALE GENOMIC DNA]</scope>
</reference>
<name>A0A1F4V1R8_UNCKA</name>
<protein>
    <recommendedName>
        <fullName evidence="3">Nucleotidyl transferase AbiEii/AbiGii toxin family protein</fullName>
    </recommendedName>
</protein>
<gene>
    <name evidence="1" type="ORF">A2982_02985</name>
</gene>
<evidence type="ECO:0000313" key="1">
    <source>
        <dbReference type="EMBL" id="OGC51127.1"/>
    </source>
</evidence>
<evidence type="ECO:0000313" key="2">
    <source>
        <dbReference type="Proteomes" id="UP000178771"/>
    </source>
</evidence>
<accession>A0A1F4V1R8</accession>
<dbReference type="Gene3D" id="3.10.450.620">
    <property type="entry name" value="JHP933, nucleotidyltransferase-like core domain"/>
    <property type="match status" value="1"/>
</dbReference>
<evidence type="ECO:0008006" key="3">
    <source>
        <dbReference type="Google" id="ProtNLM"/>
    </source>
</evidence>